<protein>
    <submittedName>
        <fullName evidence="2">PRTRC system ThiF family protein</fullName>
    </submittedName>
</protein>
<gene>
    <name evidence="2" type="ORF">LDJ79_00300</name>
</gene>
<evidence type="ECO:0000313" key="3">
    <source>
        <dbReference type="Proteomes" id="UP001199044"/>
    </source>
</evidence>
<dbReference type="Proteomes" id="UP001199044">
    <property type="component" value="Unassembled WGS sequence"/>
</dbReference>
<dbReference type="SUPFAM" id="SSF69572">
    <property type="entry name" value="Activating enzymes of the ubiquitin-like proteins"/>
    <property type="match status" value="1"/>
</dbReference>
<proteinExistence type="predicted"/>
<dbReference type="Gene3D" id="3.40.50.720">
    <property type="entry name" value="NAD(P)-binding Rossmann-like Domain"/>
    <property type="match status" value="1"/>
</dbReference>
<keyword evidence="3" id="KW-1185">Reference proteome</keyword>
<name>A0ABS7YFS5_9VIBR</name>
<dbReference type="InterPro" id="IPR045886">
    <property type="entry name" value="ThiF/MoeB/HesA"/>
</dbReference>
<reference evidence="3" key="1">
    <citation type="submission" date="2023-07" db="EMBL/GenBank/DDBJ databases">
        <title>Molecular identification of indigenous halophilic bacteria isolated from red sea cost, biodegradation of synthetic dyes and assessment of degraded metabolite toxicity.</title>
        <authorList>
            <person name="Chaieb K."/>
            <person name="Altayb H.N."/>
        </authorList>
    </citation>
    <scope>NUCLEOTIDE SEQUENCE [LARGE SCALE GENOMIC DNA]</scope>
    <source>
        <strain evidence="3">K20</strain>
    </source>
</reference>
<organism evidence="2 3">
    <name type="scientific">Vibrio tritonius</name>
    <dbReference type="NCBI Taxonomy" id="1435069"/>
    <lineage>
        <taxon>Bacteria</taxon>
        <taxon>Pseudomonadati</taxon>
        <taxon>Pseudomonadota</taxon>
        <taxon>Gammaproteobacteria</taxon>
        <taxon>Vibrionales</taxon>
        <taxon>Vibrionaceae</taxon>
        <taxon>Vibrio</taxon>
    </lineage>
</organism>
<sequence length="251" mass="27722">MYKLPESMLCKKLKVTVIGAGGNGSFLIEELISIDTCLRMLDPLCGLDVTVYDRGIVSYANLVRQKFFPTQVGTNKAEACIFNANNLHGKSWKYVADNFVPDEWCGGDDYKSCDVLISCLDRPSTRYAISKMRLSRPILWLDLGTNNRAGQIVLGELGSGRKLPNICDLYDYSGLSDEDALIKSCSAQESIARQDIGVNAMCARYGAQILSNLLRYGSIDVHGIHFDTRTLEAIPIHVSSADWALYGYVVS</sequence>
<dbReference type="PANTHER" id="PTHR10953:SF247">
    <property type="entry name" value="SLL6053 PROTEIN"/>
    <property type="match status" value="1"/>
</dbReference>
<dbReference type="InterPro" id="IPR000594">
    <property type="entry name" value="ThiF_NAD_FAD-bd"/>
</dbReference>
<feature type="domain" description="THIF-type NAD/FAD binding fold" evidence="1">
    <location>
        <begin position="11"/>
        <end position="160"/>
    </location>
</feature>
<dbReference type="InterPro" id="IPR022500">
    <property type="entry name" value="PRTRC_ThiF"/>
</dbReference>
<dbReference type="EMBL" id="JAIWIU010000003">
    <property type="protein sequence ID" value="MCA2014528.1"/>
    <property type="molecule type" value="Genomic_DNA"/>
</dbReference>
<evidence type="ECO:0000313" key="2">
    <source>
        <dbReference type="EMBL" id="MCA2014528.1"/>
    </source>
</evidence>
<dbReference type="PANTHER" id="PTHR10953">
    <property type="entry name" value="UBIQUITIN-ACTIVATING ENZYME E1"/>
    <property type="match status" value="1"/>
</dbReference>
<dbReference type="RefSeq" id="WP_225249173.1">
    <property type="nucleotide sequence ID" value="NZ_JAIWIU010000003.1"/>
</dbReference>
<dbReference type="NCBIfam" id="TIGR03736">
    <property type="entry name" value="PRTRC_ThiF"/>
    <property type="match status" value="1"/>
</dbReference>
<comment type="caution">
    <text evidence="2">The sequence shown here is derived from an EMBL/GenBank/DDBJ whole genome shotgun (WGS) entry which is preliminary data.</text>
</comment>
<evidence type="ECO:0000259" key="1">
    <source>
        <dbReference type="Pfam" id="PF00899"/>
    </source>
</evidence>
<dbReference type="Pfam" id="PF00899">
    <property type="entry name" value="ThiF"/>
    <property type="match status" value="1"/>
</dbReference>
<accession>A0ABS7YFS5</accession>
<dbReference type="InterPro" id="IPR035985">
    <property type="entry name" value="Ubiquitin-activating_enz"/>
</dbReference>